<dbReference type="EMBL" id="CM008970">
    <property type="protein sequence ID" value="PNW78445.1"/>
    <property type="molecule type" value="Genomic_DNA"/>
</dbReference>
<accession>A0A2K3DD37</accession>
<dbReference type="GeneID" id="66054709"/>
<evidence type="ECO:0000256" key="1">
    <source>
        <dbReference type="SAM" id="Phobius"/>
    </source>
</evidence>
<evidence type="ECO:0000313" key="2">
    <source>
        <dbReference type="EMBL" id="PNW78445.1"/>
    </source>
</evidence>
<keyword evidence="1" id="KW-1133">Transmembrane helix</keyword>
<evidence type="ECO:0000313" key="3">
    <source>
        <dbReference type="Proteomes" id="UP000006906"/>
    </source>
</evidence>
<keyword evidence="3" id="KW-1185">Reference proteome</keyword>
<reference evidence="2 3" key="1">
    <citation type="journal article" date="2007" name="Science">
        <title>The Chlamydomonas genome reveals the evolution of key animal and plant functions.</title>
        <authorList>
            <person name="Merchant S.S."/>
            <person name="Prochnik S.E."/>
            <person name="Vallon O."/>
            <person name="Harris E.H."/>
            <person name="Karpowicz S.J."/>
            <person name="Witman G.B."/>
            <person name="Terry A."/>
            <person name="Salamov A."/>
            <person name="Fritz-Laylin L.K."/>
            <person name="Marechal-Drouard L."/>
            <person name="Marshall W.F."/>
            <person name="Qu L.H."/>
            <person name="Nelson D.R."/>
            <person name="Sanderfoot A.A."/>
            <person name="Spalding M.H."/>
            <person name="Kapitonov V.V."/>
            <person name="Ren Q."/>
            <person name="Ferris P."/>
            <person name="Lindquist E."/>
            <person name="Shapiro H."/>
            <person name="Lucas S.M."/>
            <person name="Grimwood J."/>
            <person name="Schmutz J."/>
            <person name="Cardol P."/>
            <person name="Cerutti H."/>
            <person name="Chanfreau G."/>
            <person name="Chen C.L."/>
            <person name="Cognat V."/>
            <person name="Croft M.T."/>
            <person name="Dent R."/>
            <person name="Dutcher S."/>
            <person name="Fernandez E."/>
            <person name="Fukuzawa H."/>
            <person name="Gonzalez-Ballester D."/>
            <person name="Gonzalez-Halphen D."/>
            <person name="Hallmann A."/>
            <person name="Hanikenne M."/>
            <person name="Hippler M."/>
            <person name="Inwood W."/>
            <person name="Jabbari K."/>
            <person name="Kalanon M."/>
            <person name="Kuras R."/>
            <person name="Lefebvre P.A."/>
            <person name="Lemaire S.D."/>
            <person name="Lobanov A.V."/>
            <person name="Lohr M."/>
            <person name="Manuell A."/>
            <person name="Meier I."/>
            <person name="Mets L."/>
            <person name="Mittag M."/>
            <person name="Mittelmeier T."/>
            <person name="Moroney J.V."/>
            <person name="Moseley J."/>
            <person name="Napoli C."/>
            <person name="Nedelcu A.M."/>
            <person name="Niyogi K."/>
            <person name="Novoselov S.V."/>
            <person name="Paulsen I.T."/>
            <person name="Pazour G."/>
            <person name="Purton S."/>
            <person name="Ral J.P."/>
            <person name="Riano-Pachon D.M."/>
            <person name="Riekhof W."/>
            <person name="Rymarquis L."/>
            <person name="Schroda M."/>
            <person name="Stern D."/>
            <person name="Umen J."/>
            <person name="Willows R."/>
            <person name="Wilson N."/>
            <person name="Zimmer S.L."/>
            <person name="Allmer J."/>
            <person name="Balk J."/>
            <person name="Bisova K."/>
            <person name="Chen C.J."/>
            <person name="Elias M."/>
            <person name="Gendler K."/>
            <person name="Hauser C."/>
            <person name="Lamb M.R."/>
            <person name="Ledford H."/>
            <person name="Long J.C."/>
            <person name="Minagawa J."/>
            <person name="Page M.D."/>
            <person name="Pan J."/>
            <person name="Pootakham W."/>
            <person name="Roje S."/>
            <person name="Rose A."/>
            <person name="Stahlberg E."/>
            <person name="Terauchi A.M."/>
            <person name="Yang P."/>
            <person name="Ball S."/>
            <person name="Bowler C."/>
            <person name="Dieckmann C.L."/>
            <person name="Gladyshev V.N."/>
            <person name="Green P."/>
            <person name="Jorgensen R."/>
            <person name="Mayfield S."/>
            <person name="Mueller-Roeber B."/>
            <person name="Rajamani S."/>
            <person name="Sayre R.T."/>
            <person name="Brokstein P."/>
            <person name="Dubchak I."/>
            <person name="Goodstein D."/>
            <person name="Hornick L."/>
            <person name="Huang Y.W."/>
            <person name="Jhaveri J."/>
            <person name="Luo Y."/>
            <person name="Martinez D."/>
            <person name="Ngau W.C."/>
            <person name="Otillar B."/>
            <person name="Poliakov A."/>
            <person name="Porter A."/>
            <person name="Szajkowski L."/>
            <person name="Werner G."/>
            <person name="Zhou K."/>
            <person name="Grigoriev I.V."/>
            <person name="Rokhsar D.S."/>
            <person name="Grossman A.R."/>
        </authorList>
    </citation>
    <scope>NUCLEOTIDE SEQUENCE [LARGE SCALE GENOMIC DNA]</scope>
    <source>
        <strain evidence="3">CC-503</strain>
    </source>
</reference>
<dbReference type="RefSeq" id="XP_042920881.1">
    <property type="nucleotide sequence ID" value="XM_043065832.1"/>
</dbReference>
<dbReference type="Proteomes" id="UP000006906">
    <property type="component" value="Chromosome 9"/>
</dbReference>
<gene>
    <name evidence="2" type="ORF">CHLRE_09g397098v5</name>
</gene>
<keyword evidence="1" id="KW-0472">Membrane</keyword>
<dbReference type="KEGG" id="cre:CHLRE_09g397098v5"/>
<organism evidence="2 3">
    <name type="scientific">Chlamydomonas reinhardtii</name>
    <name type="common">Chlamydomonas smithii</name>
    <dbReference type="NCBI Taxonomy" id="3055"/>
    <lineage>
        <taxon>Eukaryota</taxon>
        <taxon>Viridiplantae</taxon>
        <taxon>Chlorophyta</taxon>
        <taxon>core chlorophytes</taxon>
        <taxon>Chlorophyceae</taxon>
        <taxon>CS clade</taxon>
        <taxon>Chlamydomonadales</taxon>
        <taxon>Chlamydomonadaceae</taxon>
        <taxon>Chlamydomonas</taxon>
    </lineage>
</organism>
<keyword evidence="1" id="KW-0812">Transmembrane</keyword>
<feature type="transmembrane region" description="Helical" evidence="1">
    <location>
        <begin position="52"/>
        <end position="70"/>
    </location>
</feature>
<protein>
    <submittedName>
        <fullName evidence="2">Uncharacterized protein</fullName>
    </submittedName>
</protein>
<proteinExistence type="predicted"/>
<dbReference type="AlphaFoldDB" id="A0A2K3DD37"/>
<dbReference type="Gramene" id="PNW78445">
    <property type="protein sequence ID" value="PNW78445"/>
    <property type="gene ID" value="CHLRE_09g397098v5"/>
</dbReference>
<dbReference type="InParanoid" id="A0A2K3DD37"/>
<sequence>MSGETEWQGCKFETASSQTIGAVLAHDDIGKAGGCDLTAAGTEAGMGSSGGLALLSAAVGGLLLLLALVLDRGVSKVDGAVQYIRAGIYRAQ</sequence>
<name>A0A2K3DD37_CHLRE</name>